<dbReference type="PANTHER" id="PTHR47991">
    <property type="entry name" value="OXOGLUTARATE/IRON-DEPENDENT DIOXYGENASE"/>
    <property type="match status" value="1"/>
</dbReference>
<proteinExistence type="inferred from homology"/>
<evidence type="ECO:0000313" key="6">
    <source>
        <dbReference type="EMBL" id="KAA8535184.1"/>
    </source>
</evidence>
<dbReference type="AlphaFoldDB" id="A0A5J5AXQ6"/>
<dbReference type="GO" id="GO:0046872">
    <property type="term" value="F:metal ion binding"/>
    <property type="evidence" value="ECO:0007669"/>
    <property type="project" value="UniProtKB-KW"/>
</dbReference>
<evidence type="ECO:0000256" key="4">
    <source>
        <dbReference type="RuleBase" id="RU003682"/>
    </source>
</evidence>
<keyword evidence="7" id="KW-1185">Reference proteome</keyword>
<dbReference type="InterPro" id="IPR005123">
    <property type="entry name" value="Oxoglu/Fe-dep_dioxygenase_dom"/>
</dbReference>
<sequence length="320" mass="35934">MAGTSPHAEFESLSQLVQELVINGKELPQRYVHKGGDHGEIGASFPVMEVPVIDLGLLSSSSDIAGEELKKLQFALSSCGCFQAINHGIARSFLDEVHGVAKQFFALPMEEKQKYSRTVDGIEGYGSDKVLSEHQPLNWTYRLYLTLKPEDQRKLNLWPKNPENFREILHEYTIKLGMLTEVILKAMAKSLNLEEKCFLNQYGEGATMTAKFNLYPPCPRPDLTLGVKPHADASAITFLLQDKEVEGLQVMKDEQWFRVPIIPDALLINVGDQVEIMSNGIFKSPLHRVVLNSERERITVAVFCNPESDKEIGPVEETHQ</sequence>
<dbReference type="GO" id="GO:0016705">
    <property type="term" value="F:oxidoreductase activity, acting on paired donors, with incorporation or reduction of molecular oxygen"/>
    <property type="evidence" value="ECO:0007669"/>
    <property type="project" value="UniProtKB-ARBA"/>
</dbReference>
<dbReference type="Pfam" id="PF14226">
    <property type="entry name" value="DIOX_N"/>
    <property type="match status" value="1"/>
</dbReference>
<dbReference type="SUPFAM" id="SSF51197">
    <property type="entry name" value="Clavaminate synthase-like"/>
    <property type="match status" value="1"/>
</dbReference>
<organism evidence="6 7">
    <name type="scientific">Nyssa sinensis</name>
    <dbReference type="NCBI Taxonomy" id="561372"/>
    <lineage>
        <taxon>Eukaryota</taxon>
        <taxon>Viridiplantae</taxon>
        <taxon>Streptophyta</taxon>
        <taxon>Embryophyta</taxon>
        <taxon>Tracheophyta</taxon>
        <taxon>Spermatophyta</taxon>
        <taxon>Magnoliopsida</taxon>
        <taxon>eudicotyledons</taxon>
        <taxon>Gunneridae</taxon>
        <taxon>Pentapetalae</taxon>
        <taxon>asterids</taxon>
        <taxon>Cornales</taxon>
        <taxon>Nyssaceae</taxon>
        <taxon>Nyssa</taxon>
    </lineage>
</organism>
<evidence type="ECO:0000313" key="7">
    <source>
        <dbReference type="Proteomes" id="UP000325577"/>
    </source>
</evidence>
<dbReference type="InterPro" id="IPR050295">
    <property type="entry name" value="Plant_2OG-oxidoreductases"/>
</dbReference>
<gene>
    <name evidence="6" type="ORF">F0562_030187</name>
</gene>
<keyword evidence="3 4" id="KW-0408">Iron</keyword>
<evidence type="ECO:0000256" key="2">
    <source>
        <dbReference type="ARBA" id="ARBA00022723"/>
    </source>
</evidence>
<evidence type="ECO:0000259" key="5">
    <source>
        <dbReference type="PROSITE" id="PS51471"/>
    </source>
</evidence>
<dbReference type="Proteomes" id="UP000325577">
    <property type="component" value="Linkage Group LG17"/>
</dbReference>
<dbReference type="InterPro" id="IPR027443">
    <property type="entry name" value="IPNS-like_sf"/>
</dbReference>
<reference evidence="6 7" key="1">
    <citation type="submission" date="2019-09" db="EMBL/GenBank/DDBJ databases">
        <title>A chromosome-level genome assembly of the Chinese tupelo Nyssa sinensis.</title>
        <authorList>
            <person name="Yang X."/>
            <person name="Kang M."/>
            <person name="Yang Y."/>
            <person name="Xiong H."/>
            <person name="Wang M."/>
            <person name="Zhang Z."/>
            <person name="Wang Z."/>
            <person name="Wu H."/>
            <person name="Ma T."/>
            <person name="Liu J."/>
            <person name="Xi Z."/>
        </authorList>
    </citation>
    <scope>NUCLEOTIDE SEQUENCE [LARGE SCALE GENOMIC DNA]</scope>
    <source>
        <strain evidence="6">J267</strain>
        <tissue evidence="6">Leaf</tissue>
    </source>
</reference>
<keyword evidence="2 4" id="KW-0479">Metal-binding</keyword>
<dbReference type="Pfam" id="PF03171">
    <property type="entry name" value="2OG-FeII_Oxy"/>
    <property type="match status" value="1"/>
</dbReference>
<keyword evidence="4" id="KW-0560">Oxidoreductase</keyword>
<accession>A0A5J5AXQ6</accession>
<dbReference type="EMBL" id="CM018040">
    <property type="protein sequence ID" value="KAA8535184.1"/>
    <property type="molecule type" value="Genomic_DNA"/>
</dbReference>
<dbReference type="InterPro" id="IPR044861">
    <property type="entry name" value="IPNS-like_FE2OG_OXY"/>
</dbReference>
<protein>
    <recommendedName>
        <fullName evidence="5">Fe2OG dioxygenase domain-containing protein</fullName>
    </recommendedName>
</protein>
<dbReference type="InterPro" id="IPR026992">
    <property type="entry name" value="DIOX_N"/>
</dbReference>
<evidence type="ECO:0000256" key="3">
    <source>
        <dbReference type="ARBA" id="ARBA00023004"/>
    </source>
</evidence>
<dbReference type="OrthoDB" id="288590at2759"/>
<evidence type="ECO:0000256" key="1">
    <source>
        <dbReference type="ARBA" id="ARBA00008056"/>
    </source>
</evidence>
<feature type="domain" description="Fe2OG dioxygenase" evidence="5">
    <location>
        <begin position="205"/>
        <end position="306"/>
    </location>
</feature>
<dbReference type="FunFam" id="2.60.120.330:FF:000018">
    <property type="entry name" value="2-oxoglutarate (2OG) and Fe(II)-dependent oxygenase superfamily protein"/>
    <property type="match status" value="1"/>
</dbReference>
<dbReference type="PROSITE" id="PS51471">
    <property type="entry name" value="FE2OG_OXY"/>
    <property type="match status" value="1"/>
</dbReference>
<comment type="similarity">
    <text evidence="1 4">Belongs to the iron/ascorbate-dependent oxidoreductase family.</text>
</comment>
<dbReference type="Gene3D" id="2.60.120.330">
    <property type="entry name" value="B-lactam Antibiotic, Isopenicillin N Synthase, Chain"/>
    <property type="match status" value="1"/>
</dbReference>
<name>A0A5J5AXQ6_9ASTE</name>